<gene>
    <name evidence="2" type="ORF">BJ984_002457</name>
</gene>
<dbReference type="AlphaFoldDB" id="A0A852SR07"/>
<evidence type="ECO:0000313" key="3">
    <source>
        <dbReference type="Proteomes" id="UP000549913"/>
    </source>
</evidence>
<protein>
    <submittedName>
        <fullName evidence="2">Uncharacterized protein</fullName>
    </submittedName>
</protein>
<feature type="transmembrane region" description="Helical" evidence="1">
    <location>
        <begin position="37"/>
        <end position="59"/>
    </location>
</feature>
<evidence type="ECO:0000256" key="1">
    <source>
        <dbReference type="SAM" id="Phobius"/>
    </source>
</evidence>
<sequence>MTLKKPLSEALLGVLLLVVGILFGVSAIGKESAGAAVVGVGLLILAGGAGVMLLVIAGARARWFRAFERMHGRPPF</sequence>
<organism evidence="2 3">
    <name type="scientific">Herbiconiux flava</name>
    <dbReference type="NCBI Taxonomy" id="881268"/>
    <lineage>
        <taxon>Bacteria</taxon>
        <taxon>Bacillati</taxon>
        <taxon>Actinomycetota</taxon>
        <taxon>Actinomycetes</taxon>
        <taxon>Micrococcales</taxon>
        <taxon>Microbacteriaceae</taxon>
        <taxon>Herbiconiux</taxon>
    </lineage>
</organism>
<reference evidence="2 3" key="1">
    <citation type="submission" date="2020-07" db="EMBL/GenBank/DDBJ databases">
        <title>Sequencing the genomes of 1000 actinobacteria strains.</title>
        <authorList>
            <person name="Klenk H.-P."/>
        </authorList>
    </citation>
    <scope>NUCLEOTIDE SEQUENCE [LARGE SCALE GENOMIC DNA]</scope>
    <source>
        <strain evidence="2 3">DSM 26474</strain>
    </source>
</reference>
<name>A0A852SR07_9MICO</name>
<dbReference type="EMBL" id="JACCBM010000001">
    <property type="protein sequence ID" value="NYD71299.1"/>
    <property type="molecule type" value="Genomic_DNA"/>
</dbReference>
<keyword evidence="1" id="KW-0812">Transmembrane</keyword>
<comment type="caution">
    <text evidence="2">The sequence shown here is derived from an EMBL/GenBank/DDBJ whole genome shotgun (WGS) entry which is preliminary data.</text>
</comment>
<dbReference type="Proteomes" id="UP000549913">
    <property type="component" value="Unassembled WGS sequence"/>
</dbReference>
<keyword evidence="1" id="KW-0472">Membrane</keyword>
<dbReference type="RefSeq" id="WP_179548287.1">
    <property type="nucleotide sequence ID" value="NZ_BSEW01000002.1"/>
</dbReference>
<accession>A0A852SR07</accession>
<proteinExistence type="predicted"/>
<keyword evidence="1" id="KW-1133">Transmembrane helix</keyword>
<keyword evidence="3" id="KW-1185">Reference proteome</keyword>
<evidence type="ECO:0000313" key="2">
    <source>
        <dbReference type="EMBL" id="NYD71299.1"/>
    </source>
</evidence>